<feature type="transmembrane region" description="Helical" evidence="2">
    <location>
        <begin position="482"/>
        <end position="504"/>
    </location>
</feature>
<keyword evidence="2" id="KW-0812">Transmembrane</keyword>
<feature type="compositionally biased region" description="Basic residues" evidence="1">
    <location>
        <begin position="105"/>
        <end position="121"/>
    </location>
</feature>
<evidence type="ECO:0000256" key="1">
    <source>
        <dbReference type="SAM" id="MobiDB-lite"/>
    </source>
</evidence>
<keyword evidence="4" id="KW-1185">Reference proteome</keyword>
<reference evidence="3 4" key="1">
    <citation type="submission" date="2019-03" db="EMBL/GenBank/DDBJ databases">
        <title>First draft genome of Liparis tanakae, snailfish: a comprehensive survey of snailfish specific genes.</title>
        <authorList>
            <person name="Kim W."/>
            <person name="Song I."/>
            <person name="Jeong J.-H."/>
            <person name="Kim D."/>
            <person name="Kim S."/>
            <person name="Ryu S."/>
            <person name="Song J.Y."/>
            <person name="Lee S.K."/>
        </authorList>
    </citation>
    <scope>NUCLEOTIDE SEQUENCE [LARGE SCALE GENOMIC DNA]</scope>
    <source>
        <tissue evidence="3">Muscle</tissue>
    </source>
</reference>
<keyword evidence="2" id="KW-1133">Transmembrane helix</keyword>
<sequence>MGLEPDETAGPPDAVEGDETGGGGGGGRRGRGERARDDAVLPPMGAMSCWPIICSTVTGLMTRCEHCMTRPRSLCSRACSSRLHLLKNASRLAQWLHVTSMRSDRRLRSRAKASPHSRHRYPAAGSGSPHSGGGGADRILLNASTRLDWLREITAPVLFTMEAGLFGCRPPPPLAVLFADVRTPIPPAATENLGEEATPGVAGRAADFVMLTADTLALSDAAILFWTLVAAASITLLAASVDAGRALRALTFWEAVKLPGFVLTFPRGAAFGSDPRHGPGDPAGRRFDRFDPDLEGSGWRSRSGGRSDAGFSSIGGHRFKLSVVRLHLLLARPSGVPLVRFPVGDLLHPVAHLHLFLLLFGFPQFRGRRRSGGHRGAGAPFGRGLRFGRLRFGTLWRVSLLDDVFRVSVLRLGTLRRARLGRRGRRQRRPRGSVPGFRVGRRRRGGLRGAGVRLVAAARLSACRGVGALLDHQRTPQIRVGIIIIILIVLLIIILLLLLHLLVLKSSRATFGSSVKRLRRVQRVEGGGRRGKQRFGRGKERRGESRRRRRRRPG</sequence>
<accession>A0A4Z2HDW6</accession>
<feature type="region of interest" description="Disordered" evidence="1">
    <location>
        <begin position="523"/>
        <end position="554"/>
    </location>
</feature>
<evidence type="ECO:0000256" key="2">
    <source>
        <dbReference type="SAM" id="Phobius"/>
    </source>
</evidence>
<dbReference type="Proteomes" id="UP000314294">
    <property type="component" value="Unassembled WGS sequence"/>
</dbReference>
<dbReference type="EMBL" id="SRLO01000266">
    <property type="protein sequence ID" value="TNN63801.1"/>
    <property type="molecule type" value="Genomic_DNA"/>
</dbReference>
<keyword evidence="2" id="KW-0472">Membrane</keyword>
<name>A0A4Z2HDW6_9TELE</name>
<protein>
    <submittedName>
        <fullName evidence="3">Uncharacterized protein</fullName>
    </submittedName>
</protein>
<evidence type="ECO:0000313" key="3">
    <source>
        <dbReference type="EMBL" id="TNN63801.1"/>
    </source>
</evidence>
<proteinExistence type="predicted"/>
<feature type="region of interest" description="Disordered" evidence="1">
    <location>
        <begin position="1"/>
        <end position="35"/>
    </location>
</feature>
<evidence type="ECO:0000313" key="4">
    <source>
        <dbReference type="Proteomes" id="UP000314294"/>
    </source>
</evidence>
<feature type="region of interest" description="Disordered" evidence="1">
    <location>
        <begin position="104"/>
        <end position="135"/>
    </location>
</feature>
<feature type="compositionally biased region" description="Basic residues" evidence="1">
    <location>
        <begin position="544"/>
        <end position="554"/>
    </location>
</feature>
<feature type="region of interest" description="Disordered" evidence="1">
    <location>
        <begin position="421"/>
        <end position="442"/>
    </location>
</feature>
<comment type="caution">
    <text evidence="3">The sequence shown here is derived from an EMBL/GenBank/DDBJ whole genome shotgun (WGS) entry which is preliminary data.</text>
</comment>
<gene>
    <name evidence="3" type="ORF">EYF80_026003</name>
</gene>
<organism evidence="3 4">
    <name type="scientific">Liparis tanakae</name>
    <name type="common">Tanaka's snailfish</name>
    <dbReference type="NCBI Taxonomy" id="230148"/>
    <lineage>
        <taxon>Eukaryota</taxon>
        <taxon>Metazoa</taxon>
        <taxon>Chordata</taxon>
        <taxon>Craniata</taxon>
        <taxon>Vertebrata</taxon>
        <taxon>Euteleostomi</taxon>
        <taxon>Actinopterygii</taxon>
        <taxon>Neopterygii</taxon>
        <taxon>Teleostei</taxon>
        <taxon>Neoteleostei</taxon>
        <taxon>Acanthomorphata</taxon>
        <taxon>Eupercaria</taxon>
        <taxon>Perciformes</taxon>
        <taxon>Cottioidei</taxon>
        <taxon>Cottales</taxon>
        <taxon>Liparidae</taxon>
        <taxon>Liparis</taxon>
    </lineage>
</organism>
<dbReference type="AlphaFoldDB" id="A0A4Z2HDW6"/>
<feature type="compositionally biased region" description="Basic residues" evidence="1">
    <location>
        <begin position="421"/>
        <end position="431"/>
    </location>
</feature>